<feature type="domain" description="PpiC" evidence="3">
    <location>
        <begin position="129"/>
        <end position="212"/>
    </location>
</feature>
<dbReference type="Proteomes" id="UP000630660">
    <property type="component" value="Unassembled WGS sequence"/>
</dbReference>
<dbReference type="PROSITE" id="PS51257">
    <property type="entry name" value="PROKAR_LIPOPROTEIN"/>
    <property type="match status" value="1"/>
</dbReference>
<evidence type="ECO:0000313" key="5">
    <source>
        <dbReference type="Proteomes" id="UP000630660"/>
    </source>
</evidence>
<dbReference type="InterPro" id="IPR027304">
    <property type="entry name" value="Trigger_fact/SurA_dom_sf"/>
</dbReference>
<sequence>MRKITFTSLFLLLAVLGCTPEEEKVVATVGSEEIQVKDFLTVYRPKAYESEEAEMEAKLKALDNIINEKLLVAEARSRGWGKDTSDETISKDFQQVKRRAMEAALYKKLVLDKSKPSSAEIKRYYNAEKELLELRLIHVEKEDMANMVSERFDSGVPFDTLFNKFSTKERIPPGGNIGSIPLAQFYQDEESFNQLSSLEEGQITEPIENKRGGFDIYLLVSMSQKEDVPPLAEREEEIKNWLQRIKGAQLSTEVLDELFEEAKVEYNQAGLELLTKPRNQLTPADLSTWTIKMKGNVTDSIGSMLDLYPNDTTPIQAAYLEDAAKYQAQTKVLKNAALKRNLDRDKTVKEAIENYIDAQIRNRLYEEEIRSKVKVSDEEIKAYYDEHPEEFNFPERRTLAIIRTPSYSNIQQAHALLQSGKPFKEVAREFSDHTSKDRGGIIGSKRADDREYKPFVEQAFKLSKGQFSRPFEVANGFGIVKVISIQEPFTREFDDEKGRIERKLRRNKEMALKTEYLAELREKISIEINEELLAKIAKLAEEEEKEEEEKPESNKNK</sequence>
<dbReference type="SUPFAM" id="SSF54534">
    <property type="entry name" value="FKBP-like"/>
    <property type="match status" value="2"/>
</dbReference>
<keyword evidence="2" id="KW-0175">Coiled coil</keyword>
<evidence type="ECO:0000256" key="1">
    <source>
        <dbReference type="PROSITE-ProRule" id="PRU00278"/>
    </source>
</evidence>
<comment type="caution">
    <text evidence="4">The sequence shown here is derived from an EMBL/GenBank/DDBJ whole genome shotgun (WGS) entry which is preliminary data.</text>
</comment>
<dbReference type="Pfam" id="PF13145">
    <property type="entry name" value="Rotamase_2"/>
    <property type="match status" value="1"/>
</dbReference>
<feature type="domain" description="PpiC" evidence="3">
    <location>
        <begin position="394"/>
        <end position="484"/>
    </location>
</feature>
<name>A0A9D5K940_UNCW3</name>
<evidence type="ECO:0000259" key="3">
    <source>
        <dbReference type="PROSITE" id="PS50198"/>
    </source>
</evidence>
<dbReference type="EMBL" id="WJKJ01000168">
    <property type="protein sequence ID" value="MBD3364607.1"/>
    <property type="molecule type" value="Genomic_DNA"/>
</dbReference>
<proteinExistence type="predicted"/>
<dbReference type="SUPFAM" id="SSF109998">
    <property type="entry name" value="Triger factor/SurA peptide-binding domain-like"/>
    <property type="match status" value="1"/>
</dbReference>
<evidence type="ECO:0000256" key="2">
    <source>
        <dbReference type="SAM" id="Coils"/>
    </source>
</evidence>
<dbReference type="AlphaFoldDB" id="A0A9D5K940"/>
<dbReference type="PANTHER" id="PTHR47245:SF2">
    <property type="entry name" value="PEPTIDYL-PROLYL CIS-TRANS ISOMERASE HP_0175-RELATED"/>
    <property type="match status" value="1"/>
</dbReference>
<dbReference type="PANTHER" id="PTHR47245">
    <property type="entry name" value="PEPTIDYLPROLYL ISOMERASE"/>
    <property type="match status" value="1"/>
</dbReference>
<gene>
    <name evidence="4" type="ORF">GF359_05275</name>
</gene>
<dbReference type="InterPro" id="IPR000297">
    <property type="entry name" value="PPIase_PpiC"/>
</dbReference>
<dbReference type="InterPro" id="IPR050245">
    <property type="entry name" value="PrsA_foldase"/>
</dbReference>
<protein>
    <recommendedName>
        <fullName evidence="3">PpiC domain-containing protein</fullName>
    </recommendedName>
</protein>
<reference evidence="4" key="1">
    <citation type="submission" date="2019-11" db="EMBL/GenBank/DDBJ databases">
        <title>Microbial mats filling the niche in hypersaline microbial mats.</title>
        <authorList>
            <person name="Wong H.L."/>
            <person name="Macleod F.I."/>
            <person name="White R.A. III"/>
            <person name="Burns B.P."/>
        </authorList>
    </citation>
    <scope>NUCLEOTIDE SEQUENCE</scope>
    <source>
        <strain evidence="4">Bin_327</strain>
    </source>
</reference>
<evidence type="ECO:0000313" key="4">
    <source>
        <dbReference type="EMBL" id="MBD3364607.1"/>
    </source>
</evidence>
<dbReference type="InterPro" id="IPR046357">
    <property type="entry name" value="PPIase_dom_sf"/>
</dbReference>
<dbReference type="Gene3D" id="3.10.50.40">
    <property type="match status" value="2"/>
</dbReference>
<dbReference type="GO" id="GO:0003755">
    <property type="term" value="F:peptidyl-prolyl cis-trans isomerase activity"/>
    <property type="evidence" value="ECO:0007669"/>
    <property type="project" value="UniProtKB-KW"/>
</dbReference>
<accession>A0A9D5K940</accession>
<keyword evidence="1" id="KW-0413">Isomerase</keyword>
<keyword evidence="1" id="KW-0697">Rotamase</keyword>
<feature type="coiled-coil region" evidence="2">
    <location>
        <begin position="526"/>
        <end position="556"/>
    </location>
</feature>
<dbReference type="PROSITE" id="PS50198">
    <property type="entry name" value="PPIC_PPIASE_2"/>
    <property type="match status" value="2"/>
</dbReference>
<organism evidence="4 5">
    <name type="scientific">candidate division WOR-3 bacterium</name>
    <dbReference type="NCBI Taxonomy" id="2052148"/>
    <lineage>
        <taxon>Bacteria</taxon>
        <taxon>Bacteria division WOR-3</taxon>
    </lineage>
</organism>